<dbReference type="EMBL" id="AMGW01000006">
    <property type="protein sequence ID" value="EXJ55405.1"/>
    <property type="molecule type" value="Genomic_DNA"/>
</dbReference>
<dbReference type="AlphaFoldDB" id="W9VQX3"/>
<name>W9VQX3_9EURO</name>
<feature type="region of interest" description="Disordered" evidence="1">
    <location>
        <begin position="349"/>
        <end position="387"/>
    </location>
</feature>
<dbReference type="OrthoDB" id="441210at2759"/>
<dbReference type="GO" id="GO:0007131">
    <property type="term" value="P:reciprocal meiotic recombination"/>
    <property type="evidence" value="ECO:0007669"/>
    <property type="project" value="InterPro"/>
</dbReference>
<dbReference type="STRING" id="1182544.W9VQX3"/>
<evidence type="ECO:0008006" key="4">
    <source>
        <dbReference type="Google" id="ProtNLM"/>
    </source>
</evidence>
<dbReference type="RefSeq" id="XP_007760515.1">
    <property type="nucleotide sequence ID" value="XM_007762325.1"/>
</dbReference>
<gene>
    <name evidence="2" type="ORF">A1O7_08332</name>
</gene>
<feature type="region of interest" description="Disordered" evidence="1">
    <location>
        <begin position="292"/>
        <end position="330"/>
    </location>
</feature>
<proteinExistence type="predicted"/>
<dbReference type="HOGENOM" id="CLU_049340_0_0_1"/>
<dbReference type="eggNOG" id="ENOG502RMFV">
    <property type="taxonomic scope" value="Eukaryota"/>
</dbReference>
<evidence type="ECO:0000313" key="2">
    <source>
        <dbReference type="EMBL" id="EXJ55405.1"/>
    </source>
</evidence>
<keyword evidence="3" id="KW-1185">Reference proteome</keyword>
<sequence length="420" mass="46592">MDQYLRCNNQVNGGLCRAVLRHEAIVTTCAQVPCRVSTGFHLTSSRHIFCTHCADKTGLTGTPQEQRQCPACKSDLPNPHDVVRNLSRPPDDYKTSVLAGLDPTTIVECAQKALNFWTYQNTQEHAYQQCIAKHLMQKCQQLRTDADRIVHDANTRIEALEAQVQGTHNPTVTYWNGADVSTDLISDRQSMDQKYADLFRQYQEKSKKQQQTQKLYDAIKQKVQVEKMGVVANNDVDHTLDSIRVIPPLDEVQHDRESRQGFRVPEHRETVERVIQQYMPVQGELERLHPHQRSGSSVAGSQVDHLKMPPPGGPRASRIPNLVTSGTPTSRATLPAITRLTVNRAQIPTSASRPGFAAGQTLTGSSRRQPNQATKMPGSAQNSSAVRFGSKFGGAGIAGSLDGYQHHDHHANSPIQHVVV</sequence>
<dbReference type="Proteomes" id="UP000019473">
    <property type="component" value="Unassembled WGS sequence"/>
</dbReference>
<organism evidence="2 3">
    <name type="scientific">Cladophialophora yegresii CBS 114405</name>
    <dbReference type="NCBI Taxonomy" id="1182544"/>
    <lineage>
        <taxon>Eukaryota</taxon>
        <taxon>Fungi</taxon>
        <taxon>Dikarya</taxon>
        <taxon>Ascomycota</taxon>
        <taxon>Pezizomycotina</taxon>
        <taxon>Eurotiomycetes</taxon>
        <taxon>Chaetothyriomycetidae</taxon>
        <taxon>Chaetothyriales</taxon>
        <taxon>Herpotrichiellaceae</taxon>
        <taxon>Cladophialophora</taxon>
    </lineage>
</organism>
<evidence type="ECO:0000313" key="3">
    <source>
        <dbReference type="Proteomes" id="UP000019473"/>
    </source>
</evidence>
<comment type="caution">
    <text evidence="2">The sequence shown here is derived from an EMBL/GenBank/DDBJ whole genome shotgun (WGS) entry which is preliminary data.</text>
</comment>
<dbReference type="PANTHER" id="PTHR14305:SF0">
    <property type="entry name" value="E3 UBIQUITIN-PROTEIN LIGASE CCNB1IP1"/>
    <property type="match status" value="1"/>
</dbReference>
<dbReference type="InterPro" id="IPR042448">
    <property type="entry name" value="CCNB1IP1"/>
</dbReference>
<accession>W9VQX3</accession>
<dbReference type="PANTHER" id="PTHR14305">
    <property type="entry name" value="E3 UBIQUITIN-PROTEIN LIGASE CCNB1IP1"/>
    <property type="match status" value="1"/>
</dbReference>
<protein>
    <recommendedName>
        <fullName evidence="4">RING-type domain-containing protein</fullName>
    </recommendedName>
</protein>
<evidence type="ECO:0000256" key="1">
    <source>
        <dbReference type="SAM" id="MobiDB-lite"/>
    </source>
</evidence>
<feature type="compositionally biased region" description="Polar residues" evidence="1">
    <location>
        <begin position="360"/>
        <end position="385"/>
    </location>
</feature>
<dbReference type="GeneID" id="19182900"/>
<dbReference type="GO" id="GO:0000795">
    <property type="term" value="C:synaptonemal complex"/>
    <property type="evidence" value="ECO:0007669"/>
    <property type="project" value="InterPro"/>
</dbReference>
<reference evidence="2 3" key="1">
    <citation type="submission" date="2013-03" db="EMBL/GenBank/DDBJ databases">
        <title>The Genome Sequence of Cladophialophora yegresii CBS 114405.</title>
        <authorList>
            <consortium name="The Broad Institute Genomics Platform"/>
            <person name="Cuomo C."/>
            <person name="de Hoog S."/>
            <person name="Gorbushina A."/>
            <person name="Walker B."/>
            <person name="Young S.K."/>
            <person name="Zeng Q."/>
            <person name="Gargeya S."/>
            <person name="Fitzgerald M."/>
            <person name="Haas B."/>
            <person name="Abouelleil A."/>
            <person name="Allen A.W."/>
            <person name="Alvarado L."/>
            <person name="Arachchi H.M."/>
            <person name="Berlin A.M."/>
            <person name="Chapman S.B."/>
            <person name="Gainer-Dewar J."/>
            <person name="Goldberg J."/>
            <person name="Griggs A."/>
            <person name="Gujja S."/>
            <person name="Hansen M."/>
            <person name="Howarth C."/>
            <person name="Imamovic A."/>
            <person name="Ireland A."/>
            <person name="Larimer J."/>
            <person name="McCowan C."/>
            <person name="Murphy C."/>
            <person name="Pearson M."/>
            <person name="Poon T.W."/>
            <person name="Priest M."/>
            <person name="Roberts A."/>
            <person name="Saif S."/>
            <person name="Shea T."/>
            <person name="Sisk P."/>
            <person name="Sykes S."/>
            <person name="Wortman J."/>
            <person name="Nusbaum C."/>
            <person name="Birren B."/>
        </authorList>
    </citation>
    <scope>NUCLEOTIDE SEQUENCE [LARGE SCALE GENOMIC DNA]</scope>
    <source>
        <strain evidence="2 3">CBS 114405</strain>
    </source>
</reference>
<dbReference type="VEuPathDB" id="FungiDB:A1O7_08332"/>
<dbReference type="GO" id="GO:0061630">
    <property type="term" value="F:ubiquitin protein ligase activity"/>
    <property type="evidence" value="ECO:0007669"/>
    <property type="project" value="InterPro"/>
</dbReference>